<dbReference type="RefSeq" id="WP_104715556.1">
    <property type="nucleotide sequence ID" value="NZ_PTRA01000006.1"/>
</dbReference>
<dbReference type="SUPFAM" id="SSF52540">
    <property type="entry name" value="P-loop containing nucleoside triphosphate hydrolases"/>
    <property type="match status" value="1"/>
</dbReference>
<keyword evidence="6 8" id="KW-1133">Transmembrane helix</keyword>
<evidence type="ECO:0000256" key="5">
    <source>
        <dbReference type="ARBA" id="ARBA00022840"/>
    </source>
</evidence>
<dbReference type="PANTHER" id="PTHR32309">
    <property type="entry name" value="TYROSINE-PROTEIN KINASE"/>
    <property type="match status" value="1"/>
</dbReference>
<dbReference type="InterPro" id="IPR005702">
    <property type="entry name" value="Wzc-like_C"/>
</dbReference>
<feature type="transmembrane region" description="Helical" evidence="8">
    <location>
        <begin position="33"/>
        <end position="53"/>
    </location>
</feature>
<evidence type="ECO:0000256" key="3">
    <source>
        <dbReference type="ARBA" id="ARBA00022692"/>
    </source>
</evidence>
<evidence type="ECO:0000313" key="11">
    <source>
        <dbReference type="Proteomes" id="UP000239590"/>
    </source>
</evidence>
<dbReference type="GO" id="GO:0004713">
    <property type="term" value="F:protein tyrosine kinase activity"/>
    <property type="evidence" value="ECO:0007669"/>
    <property type="project" value="TreeGrafter"/>
</dbReference>
<keyword evidence="3 8" id="KW-0812">Transmembrane</keyword>
<keyword evidence="2" id="KW-1003">Cell membrane</keyword>
<keyword evidence="4" id="KW-0547">Nucleotide-binding</keyword>
<sequence length="763" mass="85584">MQAKPTPPYESYQVVDSKNINLRASLLPYLNRWPWYVVSLVLTLAGAYVYLLFKQPIYRSELSLLLQDEKKGNVQANPLKELDVYTSKKAVENEIEVLTSSSLMGQVVDALQLQTKYYHQTSFGKREIFQESPVTVLAEKPKNALYKKPLELSFVNEKQVNIDGKIYPLNTSIQLPTGQIRVLTRQAVNAQTEPLIVQLLPRNAAIKGYLGNMKAEATSKTSSVVHLKLEDAVPEKADAILNNLAKAYNDRTLADKNRVATQTIQLIEDRLRAVSGDLSNVEKRVERYKSARSITDLGTQAATFLESTQQNDNQLNQVNIQLATLNDLQKFISTQSDEQGLTPATIGLNDPVLLGQLDKLSQLQLQRQQLSQTTTDANPMIKGMDDQIRSTRQNISQNVQTMKTMLLNSQKQYEQKNARLENSIRDIPQQERLLIDITRQQSIKNNLYNYLLQKREEMAVAFAASVPENYTIDAAESGAMPVKPVGVVIYALFGLIGFLVPTAAIASKGVLNGRVMRRVDVEGVTRVPILGEVMKKREKDQLVIAQHSKSIIAEQIRSIRTNLHLRRGGMDESHVLLFTSSISGEGKSFISMNLGASLALMKQPTVILEMDMRMPRIHQVFDVQNDIGISDYLNEEASLEEIIKPVPGYPNYFVIPSGPLPSNPSELLSGPRLPQLLQELRERFSYIIVDAPPVGIVTDAQLVSPMADATLFVIRHNVTPKTALKELDVLHRERRFNNLNIILNGVAGGESYHYNYKNSYSYK</sequence>
<proteinExistence type="predicted"/>
<feature type="domain" description="Polysaccharide chain length determinant N-terminal" evidence="9">
    <location>
        <begin position="32"/>
        <end position="111"/>
    </location>
</feature>
<dbReference type="InterPro" id="IPR003856">
    <property type="entry name" value="LPS_length_determ_N"/>
</dbReference>
<dbReference type="OrthoDB" id="9794577at2"/>
<dbReference type="EMBL" id="PTRA01000006">
    <property type="protein sequence ID" value="PQA54432.1"/>
    <property type="molecule type" value="Genomic_DNA"/>
</dbReference>
<keyword evidence="5" id="KW-0067">ATP-binding</keyword>
<organism evidence="10 11">
    <name type="scientific">Siphonobacter curvatus</name>
    <dbReference type="NCBI Taxonomy" id="2094562"/>
    <lineage>
        <taxon>Bacteria</taxon>
        <taxon>Pseudomonadati</taxon>
        <taxon>Bacteroidota</taxon>
        <taxon>Cytophagia</taxon>
        <taxon>Cytophagales</taxon>
        <taxon>Cytophagaceae</taxon>
        <taxon>Siphonobacter</taxon>
    </lineage>
</organism>
<accession>A0A2S7IGA2</accession>
<evidence type="ECO:0000259" key="9">
    <source>
        <dbReference type="Pfam" id="PF02706"/>
    </source>
</evidence>
<evidence type="ECO:0000256" key="2">
    <source>
        <dbReference type="ARBA" id="ARBA00022475"/>
    </source>
</evidence>
<dbReference type="InterPro" id="IPR027417">
    <property type="entry name" value="P-loop_NTPase"/>
</dbReference>
<evidence type="ECO:0000256" key="8">
    <source>
        <dbReference type="SAM" id="Phobius"/>
    </source>
</evidence>
<evidence type="ECO:0000256" key="7">
    <source>
        <dbReference type="ARBA" id="ARBA00023136"/>
    </source>
</evidence>
<dbReference type="PANTHER" id="PTHR32309:SF13">
    <property type="entry name" value="FERRIC ENTEROBACTIN TRANSPORT PROTEIN FEPE"/>
    <property type="match status" value="1"/>
</dbReference>
<dbReference type="NCBIfam" id="TIGR01007">
    <property type="entry name" value="eps_fam"/>
    <property type="match status" value="1"/>
</dbReference>
<comment type="subcellular location">
    <subcellularLocation>
        <location evidence="1">Cell membrane</location>
        <topology evidence="1">Multi-pass membrane protein</topology>
    </subcellularLocation>
</comment>
<protein>
    <submittedName>
        <fullName evidence="10">Capsular biosynthesis protein</fullName>
    </submittedName>
</protein>
<evidence type="ECO:0000313" key="10">
    <source>
        <dbReference type="EMBL" id="PQA54432.1"/>
    </source>
</evidence>
<gene>
    <name evidence="10" type="ORF">C5O19_22040</name>
</gene>
<comment type="caution">
    <text evidence="10">The sequence shown here is derived from an EMBL/GenBank/DDBJ whole genome shotgun (WGS) entry which is preliminary data.</text>
</comment>
<evidence type="ECO:0000256" key="1">
    <source>
        <dbReference type="ARBA" id="ARBA00004651"/>
    </source>
</evidence>
<keyword evidence="7 8" id="KW-0472">Membrane</keyword>
<dbReference type="Gene3D" id="3.40.50.300">
    <property type="entry name" value="P-loop containing nucleotide triphosphate hydrolases"/>
    <property type="match status" value="1"/>
</dbReference>
<dbReference type="GO" id="GO:0005524">
    <property type="term" value="F:ATP binding"/>
    <property type="evidence" value="ECO:0007669"/>
    <property type="project" value="UniProtKB-KW"/>
</dbReference>
<evidence type="ECO:0000256" key="4">
    <source>
        <dbReference type="ARBA" id="ARBA00022741"/>
    </source>
</evidence>
<name>A0A2S7IGA2_9BACT</name>
<evidence type="ECO:0000256" key="6">
    <source>
        <dbReference type="ARBA" id="ARBA00022989"/>
    </source>
</evidence>
<dbReference type="Proteomes" id="UP000239590">
    <property type="component" value="Unassembled WGS sequence"/>
</dbReference>
<feature type="transmembrane region" description="Helical" evidence="8">
    <location>
        <begin position="487"/>
        <end position="506"/>
    </location>
</feature>
<reference evidence="11" key="1">
    <citation type="submission" date="2018-02" db="EMBL/GenBank/DDBJ databases">
        <title>Genome sequencing of Solimonas sp. HR-BB.</title>
        <authorList>
            <person name="Lee Y."/>
            <person name="Jeon C.O."/>
        </authorList>
    </citation>
    <scope>NUCLEOTIDE SEQUENCE [LARGE SCALE GENOMIC DNA]</scope>
    <source>
        <strain evidence="11">HR-U</strain>
    </source>
</reference>
<dbReference type="InterPro" id="IPR050445">
    <property type="entry name" value="Bact_polysacc_biosynth/exp"/>
</dbReference>
<keyword evidence="11" id="KW-1185">Reference proteome</keyword>
<dbReference type="CDD" id="cd05387">
    <property type="entry name" value="BY-kinase"/>
    <property type="match status" value="1"/>
</dbReference>
<dbReference type="Pfam" id="PF02706">
    <property type="entry name" value="Wzz"/>
    <property type="match status" value="1"/>
</dbReference>
<dbReference type="GO" id="GO:0005886">
    <property type="term" value="C:plasma membrane"/>
    <property type="evidence" value="ECO:0007669"/>
    <property type="project" value="UniProtKB-SubCell"/>
</dbReference>
<dbReference type="AlphaFoldDB" id="A0A2S7IGA2"/>